<reference evidence="14 15" key="1">
    <citation type="submission" date="2018-12" db="EMBL/GenBank/DDBJ databases">
        <authorList>
            <consortium name="Pathogen Informatics"/>
        </authorList>
    </citation>
    <scope>NUCLEOTIDE SEQUENCE [LARGE SCALE GENOMIC DNA]</scope>
    <source>
        <strain evidence="14 15">NCTC13193</strain>
    </source>
</reference>
<accession>A0A448SZ08</accession>
<feature type="transmembrane region" description="Helical" evidence="11">
    <location>
        <begin position="303"/>
        <end position="328"/>
    </location>
</feature>
<keyword evidence="6" id="KW-0808">Transferase</keyword>
<sequence>MKTLLMIDSSLGQARSHLAKRMLEAAAAKTGLTLVNTANEAELVVVAGVAAPADAELNGKQVYIGDVEHAVREPEAFLATAQAQAKPYQAPAQTVALAKSAGPKRIVAVTACPTGVAHTFMAAEAIESEAKKRGWWVKVETRGSVGAGNAITPEEVAAADLVIVAADIEVDLDKFAGKPMYRTSTGLALKKTAQELDKAQVEAEIFQPQKSGSTASSGKKKESAGPYRHLLTGVSYMLPMVVAGGLCIALSFVFGIKAFEVKGTLAAALMQIGGGSAFALMVPVLAGYIAFSIADRPGLTPGLIGGMLAVSTGAGFLGGIIAGFLAGYVAKAISGKLRLPPSMEALKPILIIPLVASLITGLIMIYVVGTPVAKIMVGLTNWLQSLGTANAVLLGAILGAMMCTDMGGPVNKAAYAFGVALLSSSVYAPMAAIMAAGMVPPLAMGLATILARRKFEKSEQEGGKAALVLGLCFITEGAIPFAARDPMRVLPCCIAGGALTGALSMAFGAKLMAPHGGLFVLLIPGAISPVLLYLLAIVAGTLLAGVAYAVLKRSEAPVATVA</sequence>
<keyword evidence="7" id="KW-0598">Phosphotransferase system</keyword>
<evidence type="ECO:0000256" key="10">
    <source>
        <dbReference type="ARBA" id="ARBA00023136"/>
    </source>
</evidence>
<dbReference type="InterPro" id="IPR013011">
    <property type="entry name" value="PTS_EIIB_2"/>
</dbReference>
<keyword evidence="9 11" id="KW-1133">Transmembrane helix</keyword>
<dbReference type="AlphaFoldDB" id="A0A448SZ08"/>
<dbReference type="InterPro" id="IPR003353">
    <property type="entry name" value="PTS_IIB_fruc"/>
</dbReference>
<dbReference type="CDD" id="cd05569">
    <property type="entry name" value="PTS_IIB_fructose"/>
    <property type="match status" value="1"/>
</dbReference>
<feature type="domain" description="PTS EIIB type-2" evidence="12">
    <location>
        <begin position="106"/>
        <end position="201"/>
    </location>
</feature>
<dbReference type="Gene3D" id="3.40.50.2300">
    <property type="match status" value="1"/>
</dbReference>
<dbReference type="GO" id="GO:0022877">
    <property type="term" value="F:protein-N(PI)-phosphohistidine-fructose phosphotransferase system transporter activity"/>
    <property type="evidence" value="ECO:0007669"/>
    <property type="project" value="InterPro"/>
</dbReference>
<evidence type="ECO:0000256" key="3">
    <source>
        <dbReference type="ARBA" id="ARBA00022475"/>
    </source>
</evidence>
<organism evidence="14 15">
    <name type="scientific">Serratia fonticola</name>
    <dbReference type="NCBI Taxonomy" id="47917"/>
    <lineage>
        <taxon>Bacteria</taxon>
        <taxon>Pseudomonadati</taxon>
        <taxon>Pseudomonadota</taxon>
        <taxon>Gammaproteobacteria</taxon>
        <taxon>Enterobacterales</taxon>
        <taxon>Yersiniaceae</taxon>
        <taxon>Serratia</taxon>
    </lineage>
</organism>
<dbReference type="InterPro" id="IPR013014">
    <property type="entry name" value="PTS_EIIC_2"/>
</dbReference>
<dbReference type="InterPro" id="IPR050864">
    <property type="entry name" value="Bacterial_PTS_Sugar_Transport"/>
</dbReference>
<feature type="transmembrane region" description="Helical" evidence="11">
    <location>
        <begin position="530"/>
        <end position="551"/>
    </location>
</feature>
<evidence type="ECO:0000256" key="2">
    <source>
        <dbReference type="ARBA" id="ARBA00022448"/>
    </source>
</evidence>
<dbReference type="InterPro" id="IPR036095">
    <property type="entry name" value="PTS_EIIB-like_sf"/>
</dbReference>
<dbReference type="InterPro" id="IPR003501">
    <property type="entry name" value="PTS_EIIB_2/3"/>
</dbReference>
<evidence type="ECO:0000256" key="5">
    <source>
        <dbReference type="ARBA" id="ARBA00022597"/>
    </source>
</evidence>
<evidence type="ECO:0000259" key="12">
    <source>
        <dbReference type="PROSITE" id="PS51099"/>
    </source>
</evidence>
<dbReference type="PANTHER" id="PTHR30505">
    <property type="entry name" value="FRUCTOSE-LIKE PERMEASE"/>
    <property type="match status" value="1"/>
</dbReference>
<dbReference type="EMBL" id="LR134492">
    <property type="protein sequence ID" value="VEI72833.1"/>
    <property type="molecule type" value="Genomic_DNA"/>
</dbReference>
<dbReference type="PROSITE" id="PS51104">
    <property type="entry name" value="PTS_EIIC_TYPE_2"/>
    <property type="match status" value="1"/>
</dbReference>
<evidence type="ECO:0000256" key="1">
    <source>
        <dbReference type="ARBA" id="ARBA00004429"/>
    </source>
</evidence>
<feature type="transmembrane region" description="Helical" evidence="11">
    <location>
        <begin position="236"/>
        <end position="256"/>
    </location>
</feature>
<protein>
    <submittedName>
        <fullName evidence="14">EIIBC-Fru</fullName>
    </submittedName>
</protein>
<dbReference type="GO" id="GO:0005351">
    <property type="term" value="F:carbohydrate:proton symporter activity"/>
    <property type="evidence" value="ECO:0007669"/>
    <property type="project" value="InterPro"/>
</dbReference>
<dbReference type="GO" id="GO:0009401">
    <property type="term" value="P:phosphoenolpyruvate-dependent sugar phosphotransferase system"/>
    <property type="evidence" value="ECO:0007669"/>
    <property type="project" value="UniProtKB-KW"/>
</dbReference>
<keyword evidence="4" id="KW-0597">Phosphoprotein</keyword>
<evidence type="ECO:0000256" key="6">
    <source>
        <dbReference type="ARBA" id="ARBA00022679"/>
    </source>
</evidence>
<dbReference type="FunFam" id="3.40.50.2300:FF:000014">
    <property type="entry name" value="PTS system fructose-like transporter subunit IIB"/>
    <property type="match status" value="1"/>
</dbReference>
<evidence type="ECO:0000256" key="11">
    <source>
        <dbReference type="SAM" id="Phobius"/>
    </source>
</evidence>
<evidence type="ECO:0000313" key="14">
    <source>
        <dbReference type="EMBL" id="VEI72833.1"/>
    </source>
</evidence>
<keyword evidence="3" id="KW-1003">Cell membrane</keyword>
<dbReference type="PROSITE" id="PS51099">
    <property type="entry name" value="PTS_EIIB_TYPE_2"/>
    <property type="match status" value="1"/>
</dbReference>
<dbReference type="GO" id="GO:0005886">
    <property type="term" value="C:plasma membrane"/>
    <property type="evidence" value="ECO:0007669"/>
    <property type="project" value="UniProtKB-SubCell"/>
</dbReference>
<comment type="subcellular location">
    <subcellularLocation>
        <location evidence="1">Cell inner membrane</location>
        <topology evidence="1">Multi-pass membrane protein</topology>
    </subcellularLocation>
</comment>
<feature type="domain" description="PTS EIIC type-2" evidence="13">
    <location>
        <begin position="226"/>
        <end position="561"/>
    </location>
</feature>
<evidence type="ECO:0000259" key="13">
    <source>
        <dbReference type="PROSITE" id="PS51104"/>
    </source>
</evidence>
<dbReference type="Proteomes" id="UP000270487">
    <property type="component" value="Chromosome"/>
</dbReference>
<proteinExistence type="predicted"/>
<gene>
    <name evidence="14" type="primary">fruA_2</name>
    <name evidence="14" type="ORF">NCTC13193_03843</name>
</gene>
<evidence type="ECO:0000256" key="8">
    <source>
        <dbReference type="ARBA" id="ARBA00022692"/>
    </source>
</evidence>
<evidence type="ECO:0000313" key="15">
    <source>
        <dbReference type="Proteomes" id="UP000270487"/>
    </source>
</evidence>
<dbReference type="Pfam" id="PF25554">
    <property type="entry name" value="PTS_EIIB_BC_N"/>
    <property type="match status" value="1"/>
</dbReference>
<dbReference type="PANTHER" id="PTHR30505:SF32">
    <property type="entry name" value="PTS SYSTEM FRUCTOSE-SPECIFIC EIIB'BC COMPONENT"/>
    <property type="match status" value="1"/>
</dbReference>
<dbReference type="NCBIfam" id="TIGR00829">
    <property type="entry name" value="FRU"/>
    <property type="match status" value="1"/>
</dbReference>
<evidence type="ECO:0000256" key="4">
    <source>
        <dbReference type="ARBA" id="ARBA00022553"/>
    </source>
</evidence>
<dbReference type="Pfam" id="PF02378">
    <property type="entry name" value="PTS_EIIC"/>
    <property type="match status" value="1"/>
</dbReference>
<feature type="transmembrane region" description="Helical" evidence="11">
    <location>
        <begin position="268"/>
        <end position="291"/>
    </location>
</feature>
<evidence type="ECO:0000256" key="9">
    <source>
        <dbReference type="ARBA" id="ARBA00022989"/>
    </source>
</evidence>
<dbReference type="RefSeq" id="WP_141132556.1">
    <property type="nucleotide sequence ID" value="NZ_CAMKJV010000007.1"/>
</dbReference>
<evidence type="ECO:0000256" key="7">
    <source>
        <dbReference type="ARBA" id="ARBA00022683"/>
    </source>
</evidence>
<dbReference type="SUPFAM" id="SSF52794">
    <property type="entry name" value="PTS system IIB component-like"/>
    <property type="match status" value="2"/>
</dbReference>
<dbReference type="InterPro" id="IPR006327">
    <property type="entry name" value="PTS_IIC_fruc"/>
</dbReference>
<feature type="transmembrane region" description="Helical" evidence="11">
    <location>
        <begin position="415"/>
        <end position="443"/>
    </location>
</feature>
<feature type="transmembrane region" description="Helical" evidence="11">
    <location>
        <begin position="349"/>
        <end position="369"/>
    </location>
</feature>
<dbReference type="GO" id="GO:0090563">
    <property type="term" value="F:protein-phosphocysteine-sugar phosphotransferase activity"/>
    <property type="evidence" value="ECO:0007669"/>
    <property type="project" value="TreeGrafter"/>
</dbReference>
<dbReference type="InterPro" id="IPR003352">
    <property type="entry name" value="PTS_EIIC"/>
</dbReference>
<keyword evidence="2" id="KW-0813">Transport</keyword>
<dbReference type="Pfam" id="PF02302">
    <property type="entry name" value="PTS_IIB"/>
    <property type="match status" value="1"/>
</dbReference>
<keyword evidence="10 11" id="KW-0472">Membrane</keyword>
<dbReference type="NCBIfam" id="NF007984">
    <property type="entry name" value="PRK10712.1"/>
    <property type="match status" value="1"/>
</dbReference>
<feature type="transmembrane region" description="Helical" evidence="11">
    <location>
        <begin position="381"/>
        <end position="403"/>
    </location>
</feature>
<name>A0A448SZ08_SERFO</name>
<feature type="transmembrane region" description="Helical" evidence="11">
    <location>
        <begin position="489"/>
        <end position="510"/>
    </location>
</feature>
<keyword evidence="8 11" id="KW-0812">Transmembrane</keyword>
<feature type="transmembrane region" description="Helical" evidence="11">
    <location>
        <begin position="463"/>
        <end position="482"/>
    </location>
</feature>
<keyword evidence="5" id="KW-0762">Sugar transport</keyword>
<dbReference type="NCBIfam" id="TIGR01427">
    <property type="entry name" value="PTS_IIC_fructo"/>
    <property type="match status" value="1"/>
</dbReference>